<evidence type="ECO:0000259" key="2">
    <source>
        <dbReference type="SMART" id="SM00900"/>
    </source>
</evidence>
<name>A0A176YCN9_9BRAD</name>
<gene>
    <name evidence="3" type="ORF">AYJ54_27620</name>
</gene>
<dbReference type="Proteomes" id="UP000076959">
    <property type="component" value="Unassembled WGS sequence"/>
</dbReference>
<feature type="chain" id="PRO_5008054434" evidence="1">
    <location>
        <begin position="23"/>
        <end position="156"/>
    </location>
</feature>
<organism evidence="3 4">
    <name type="scientific">Bradyrhizobium centrolobii</name>
    <dbReference type="NCBI Taxonomy" id="1505087"/>
    <lineage>
        <taxon>Bacteria</taxon>
        <taxon>Pseudomonadati</taxon>
        <taxon>Pseudomonadota</taxon>
        <taxon>Alphaproteobacteria</taxon>
        <taxon>Hyphomicrobiales</taxon>
        <taxon>Nitrobacteraceae</taxon>
        <taxon>Bradyrhizobium</taxon>
    </lineage>
</organism>
<dbReference type="RefSeq" id="WP_063706766.1">
    <property type="nucleotide sequence ID" value="NZ_LUUB01000098.1"/>
</dbReference>
<accession>A0A176YCN9</accession>
<comment type="caution">
    <text evidence="3">The sequence shown here is derived from an EMBL/GenBank/DDBJ whole genome shotgun (WGS) entry which is preliminary data.</text>
</comment>
<evidence type="ECO:0000313" key="3">
    <source>
        <dbReference type="EMBL" id="OAF02330.1"/>
    </source>
</evidence>
<dbReference type="InterPro" id="IPR007329">
    <property type="entry name" value="FMN-bd"/>
</dbReference>
<evidence type="ECO:0000256" key="1">
    <source>
        <dbReference type="SAM" id="SignalP"/>
    </source>
</evidence>
<protein>
    <submittedName>
        <fullName evidence="3">FMN-binding domain-containing protein</fullName>
    </submittedName>
</protein>
<reference evidence="3 4" key="1">
    <citation type="submission" date="2016-03" db="EMBL/GenBank/DDBJ databases">
        <title>Draft Genome Sequence of the Strain BR 10245 (Bradyrhizobium sp.) isolated from nodules of Centrolobium paraense.</title>
        <authorList>
            <person name="Simoes-Araujo J.L.Sr."/>
            <person name="Barauna A.C."/>
            <person name="Silva K."/>
            <person name="Zilli J.E."/>
        </authorList>
    </citation>
    <scope>NUCLEOTIDE SEQUENCE [LARGE SCALE GENOMIC DNA]</scope>
    <source>
        <strain evidence="3 4">BR 10245</strain>
    </source>
</reference>
<dbReference type="EMBL" id="LUUB01000098">
    <property type="protein sequence ID" value="OAF02330.1"/>
    <property type="molecule type" value="Genomic_DNA"/>
</dbReference>
<evidence type="ECO:0000313" key="4">
    <source>
        <dbReference type="Proteomes" id="UP000076959"/>
    </source>
</evidence>
<proteinExistence type="predicted"/>
<feature type="domain" description="FMN-binding" evidence="2">
    <location>
        <begin position="70"/>
        <end position="151"/>
    </location>
</feature>
<keyword evidence="1" id="KW-0732">Signal</keyword>
<dbReference type="AlphaFoldDB" id="A0A176YCN9"/>
<dbReference type="GO" id="GO:0010181">
    <property type="term" value="F:FMN binding"/>
    <property type="evidence" value="ECO:0007669"/>
    <property type="project" value="InterPro"/>
</dbReference>
<dbReference type="GO" id="GO:0016020">
    <property type="term" value="C:membrane"/>
    <property type="evidence" value="ECO:0007669"/>
    <property type="project" value="InterPro"/>
</dbReference>
<feature type="signal peptide" evidence="1">
    <location>
        <begin position="1"/>
        <end position="22"/>
    </location>
</feature>
<dbReference type="SMART" id="SM00900">
    <property type="entry name" value="FMN_bind"/>
    <property type="match status" value="1"/>
</dbReference>
<dbReference type="OrthoDB" id="9778782at2"/>
<dbReference type="STRING" id="1505087.AYJ54_27620"/>
<keyword evidence="4" id="KW-1185">Reference proteome</keyword>
<dbReference type="Pfam" id="PF04205">
    <property type="entry name" value="FMN_bind"/>
    <property type="match status" value="1"/>
</dbReference>
<sequence>MNWVRYTLPAAAIMSVASPAYAVRYLSIDEAQKEAFPSATHFTEVQAGRVWKAEAGGKVVGFFVFDRVVGKHLFIDYAVALTPAGAVHKVEILEYRESYGGDIRSPSWLAQFVGKTSGSALKINGDIRNIAGATLSSTHVTEGVKRILAAYGNRLR</sequence>